<evidence type="ECO:0000256" key="9">
    <source>
        <dbReference type="ARBA" id="ARBA00023136"/>
    </source>
</evidence>
<evidence type="ECO:0000256" key="8">
    <source>
        <dbReference type="ARBA" id="ARBA00022989"/>
    </source>
</evidence>
<proteinExistence type="inferred from homology"/>
<keyword evidence="7 10" id="KW-0812">Transmembrane</keyword>
<evidence type="ECO:0000256" key="10">
    <source>
        <dbReference type="SAM" id="Phobius"/>
    </source>
</evidence>
<dbReference type="GO" id="GO:0015628">
    <property type="term" value="P:protein secretion by the type II secretion system"/>
    <property type="evidence" value="ECO:0007669"/>
    <property type="project" value="InterPro"/>
</dbReference>
<feature type="transmembrane region" description="Helical" evidence="10">
    <location>
        <begin position="20"/>
        <end position="41"/>
    </location>
</feature>
<keyword evidence="9 10" id="KW-0472">Membrane</keyword>
<organism evidence="12 13">
    <name type="scientific">Methylosinus sporium</name>
    <dbReference type="NCBI Taxonomy" id="428"/>
    <lineage>
        <taxon>Bacteria</taxon>
        <taxon>Pseudomonadati</taxon>
        <taxon>Pseudomonadota</taxon>
        <taxon>Alphaproteobacteria</taxon>
        <taxon>Hyphomicrobiales</taxon>
        <taxon>Methylocystaceae</taxon>
        <taxon>Methylosinus</taxon>
    </lineage>
</organism>
<dbReference type="NCBIfam" id="TIGR02532">
    <property type="entry name" value="IV_pilin_GFxxxE"/>
    <property type="match status" value="1"/>
</dbReference>
<evidence type="ECO:0000256" key="7">
    <source>
        <dbReference type="ARBA" id="ARBA00022692"/>
    </source>
</evidence>
<dbReference type="GO" id="GO:0015627">
    <property type="term" value="C:type II protein secretion system complex"/>
    <property type="evidence" value="ECO:0007669"/>
    <property type="project" value="InterPro"/>
</dbReference>
<dbReference type="InterPro" id="IPR000983">
    <property type="entry name" value="Bac_GSPG_pilin"/>
</dbReference>
<evidence type="ECO:0000256" key="2">
    <source>
        <dbReference type="ARBA" id="ARBA00009984"/>
    </source>
</evidence>
<dbReference type="InterPro" id="IPR013545">
    <property type="entry name" value="T2SS_protein-GspG_C"/>
</dbReference>
<keyword evidence="5" id="KW-0488">Methylation</keyword>
<feature type="domain" description="Type II secretion system protein GspG C-terminal" evidence="11">
    <location>
        <begin position="44"/>
        <end position="151"/>
    </location>
</feature>
<accession>A0A549T3J1</accession>
<evidence type="ECO:0000313" key="13">
    <source>
        <dbReference type="Proteomes" id="UP000316781"/>
    </source>
</evidence>
<dbReference type="Pfam" id="PF08334">
    <property type="entry name" value="T2SSG"/>
    <property type="match status" value="1"/>
</dbReference>
<dbReference type="InterPro" id="IPR012902">
    <property type="entry name" value="N_methyl_site"/>
</dbReference>
<dbReference type="Gene3D" id="3.30.700.10">
    <property type="entry name" value="Glycoprotein, Type 4 Pilin"/>
    <property type="match status" value="1"/>
</dbReference>
<protein>
    <recommendedName>
        <fullName evidence="3">Type II secretion system core protein G</fullName>
    </recommendedName>
</protein>
<keyword evidence="4" id="KW-1003">Cell membrane</keyword>
<evidence type="ECO:0000313" key="12">
    <source>
        <dbReference type="EMBL" id="TRL36410.1"/>
    </source>
</evidence>
<reference evidence="12 13" key="1">
    <citation type="submission" date="2019-07" db="EMBL/GenBank/DDBJ databases">
        <title>Ln-dependent methylotrophs.</title>
        <authorList>
            <person name="Tani A."/>
        </authorList>
    </citation>
    <scope>NUCLEOTIDE SEQUENCE [LARGE SCALE GENOMIC DNA]</scope>
    <source>
        <strain evidence="12 13">SM89A</strain>
    </source>
</reference>
<dbReference type="AlphaFoldDB" id="A0A549T3J1"/>
<dbReference type="Proteomes" id="UP000316781">
    <property type="component" value="Unassembled WGS sequence"/>
</dbReference>
<gene>
    <name evidence="12" type="primary">gspG</name>
    <name evidence="12" type="ORF">FM996_04895</name>
</gene>
<dbReference type="PRINTS" id="PR00813">
    <property type="entry name" value="BCTERIALGSPG"/>
</dbReference>
<evidence type="ECO:0000256" key="6">
    <source>
        <dbReference type="ARBA" id="ARBA00022519"/>
    </source>
</evidence>
<evidence type="ECO:0000256" key="3">
    <source>
        <dbReference type="ARBA" id="ARBA00020042"/>
    </source>
</evidence>
<dbReference type="GO" id="GO:0005886">
    <property type="term" value="C:plasma membrane"/>
    <property type="evidence" value="ECO:0007669"/>
    <property type="project" value="UniProtKB-SubCell"/>
</dbReference>
<comment type="similarity">
    <text evidence="2">Belongs to the GSP G family.</text>
</comment>
<evidence type="ECO:0000256" key="4">
    <source>
        <dbReference type="ARBA" id="ARBA00022475"/>
    </source>
</evidence>
<dbReference type="NCBIfam" id="TIGR01710">
    <property type="entry name" value="typeII_sec_gspG"/>
    <property type="match status" value="1"/>
</dbReference>
<dbReference type="RefSeq" id="WP_109027219.1">
    <property type="nucleotide sequence ID" value="NZ_BGJY01000026.1"/>
</dbReference>
<sequence>MTLSRTPHHDLGRVPNSARAGYTLVEMLVVLTIISLILGLVGPRVLNYLGESRVKTARLQIESFASALDLFYIDVGRYPASSEGLAALVQRPSGVDIWNGPYVKGGRLPNDPWGKPYLYRFPVDHVPPYEIVSLGSDGQEGGVGAAADISNVEH</sequence>
<comment type="subcellular location">
    <subcellularLocation>
        <location evidence="1">Cell inner membrane</location>
        <topology evidence="1">Single-pass membrane protein</topology>
    </subcellularLocation>
</comment>
<dbReference type="EMBL" id="VJMF01000021">
    <property type="protein sequence ID" value="TRL36410.1"/>
    <property type="molecule type" value="Genomic_DNA"/>
</dbReference>
<keyword evidence="8 10" id="KW-1133">Transmembrane helix</keyword>
<dbReference type="Pfam" id="PF07963">
    <property type="entry name" value="N_methyl"/>
    <property type="match status" value="1"/>
</dbReference>
<keyword evidence="6" id="KW-0997">Cell inner membrane</keyword>
<evidence type="ECO:0000259" key="11">
    <source>
        <dbReference type="Pfam" id="PF08334"/>
    </source>
</evidence>
<dbReference type="InterPro" id="IPR010054">
    <property type="entry name" value="Type2_sec_GspG"/>
</dbReference>
<dbReference type="SUPFAM" id="SSF54523">
    <property type="entry name" value="Pili subunits"/>
    <property type="match status" value="1"/>
</dbReference>
<evidence type="ECO:0000256" key="1">
    <source>
        <dbReference type="ARBA" id="ARBA00004377"/>
    </source>
</evidence>
<evidence type="ECO:0000256" key="5">
    <source>
        <dbReference type="ARBA" id="ARBA00022481"/>
    </source>
</evidence>
<comment type="caution">
    <text evidence="12">The sequence shown here is derived from an EMBL/GenBank/DDBJ whole genome shotgun (WGS) entry which is preliminary data.</text>
</comment>
<dbReference type="InterPro" id="IPR045584">
    <property type="entry name" value="Pilin-like"/>
</dbReference>
<name>A0A549T3J1_METSR</name>
<dbReference type="PROSITE" id="PS00409">
    <property type="entry name" value="PROKAR_NTER_METHYL"/>
    <property type="match status" value="1"/>
</dbReference>